<organism evidence="1 2">
    <name type="scientific">Trichinella nativa</name>
    <dbReference type="NCBI Taxonomy" id="6335"/>
    <lineage>
        <taxon>Eukaryota</taxon>
        <taxon>Metazoa</taxon>
        <taxon>Ecdysozoa</taxon>
        <taxon>Nematoda</taxon>
        <taxon>Enoplea</taxon>
        <taxon>Dorylaimia</taxon>
        <taxon>Trichinellida</taxon>
        <taxon>Trichinellidae</taxon>
        <taxon>Trichinella</taxon>
    </lineage>
</organism>
<evidence type="ECO:0000313" key="1">
    <source>
        <dbReference type="EMBL" id="OUC39627.1"/>
    </source>
</evidence>
<proteinExistence type="predicted"/>
<protein>
    <submittedName>
        <fullName evidence="1">Uncharacterized protein</fullName>
    </submittedName>
</protein>
<accession>A0A1Y3E722</accession>
<sequence>MTQHAKADNNDMNIRTVAAFVDHGYPAEENDHKWVIVLMPFTRSSCSRTVELFSQVRILRFLHLCNIGHLLVLILTDGAIKTDLCATIALMNYCN</sequence>
<evidence type="ECO:0000313" key="2">
    <source>
        <dbReference type="Proteomes" id="UP000243006"/>
    </source>
</evidence>
<dbReference type="Proteomes" id="UP000243006">
    <property type="component" value="Unassembled WGS sequence"/>
</dbReference>
<dbReference type="EMBL" id="LVZM01023942">
    <property type="protein sequence ID" value="OUC39627.1"/>
    <property type="molecule type" value="Genomic_DNA"/>
</dbReference>
<dbReference type="AlphaFoldDB" id="A0A1Y3E722"/>
<name>A0A1Y3E722_9BILA</name>
<reference evidence="1 2" key="1">
    <citation type="submission" date="2015-04" db="EMBL/GenBank/DDBJ databases">
        <title>Draft genome of the roundworm Trichinella nativa.</title>
        <authorList>
            <person name="Mitreva M."/>
        </authorList>
    </citation>
    <scope>NUCLEOTIDE SEQUENCE [LARGE SCALE GENOMIC DNA]</scope>
    <source>
        <strain evidence="1 2">ISS45</strain>
    </source>
</reference>
<gene>
    <name evidence="1" type="ORF">D917_04704</name>
</gene>
<comment type="caution">
    <text evidence="1">The sequence shown here is derived from an EMBL/GenBank/DDBJ whole genome shotgun (WGS) entry which is preliminary data.</text>
</comment>